<dbReference type="InterPro" id="IPR050789">
    <property type="entry name" value="Diverse_Enzym_Activities"/>
</dbReference>
<sequence length="350" mass="39018">NEAVQQGLVPAASFAFCNIDKVLYSGWAGQKTPNDPKSPAIDRDSVFWMCSQSKLVITLALLQVLETGKIGYDTPVETIIPELKNPVIVHDITASPPTYRAATKTVLMRHLLNHTSGLAYRLCERASPDGLTTAYTSSCYGGEHTVAKFFELIKGGLPSVPLAFEPGDDWAYGWGCDIATFVVERITGRSIEAYCQEHIFGPLGMDTTYYLTSTVKSRLVDLAIRQPQDRTLKKWEGYPAGKAFKPIISQEVATRLFEPTLEPHAVKPIEDFTTWPHLQFGHGLCLNTEDWPGRRRKGSGFWYGWAGTYYFIDPTTGIAASFNAQVIPTKDLEVYHLWERLEEAVYSALV</sequence>
<name>A0A409VTV3_9AGAR</name>
<evidence type="ECO:0000313" key="3">
    <source>
        <dbReference type="Proteomes" id="UP000284842"/>
    </source>
</evidence>
<feature type="non-terminal residue" evidence="2">
    <location>
        <position position="1"/>
    </location>
</feature>
<comment type="caution">
    <text evidence="2">The sequence shown here is derived from an EMBL/GenBank/DDBJ whole genome shotgun (WGS) entry which is preliminary data.</text>
</comment>
<dbReference type="STRING" id="181874.A0A409VTV3"/>
<evidence type="ECO:0000313" key="2">
    <source>
        <dbReference type="EMBL" id="PPQ69677.1"/>
    </source>
</evidence>
<dbReference type="Pfam" id="PF00144">
    <property type="entry name" value="Beta-lactamase"/>
    <property type="match status" value="1"/>
</dbReference>
<feature type="domain" description="Beta-lactamase-related" evidence="1">
    <location>
        <begin position="4"/>
        <end position="322"/>
    </location>
</feature>
<dbReference type="PANTHER" id="PTHR43283:SF3">
    <property type="entry name" value="BETA-LACTAMASE FAMILY PROTEIN (AFU_ORTHOLOGUE AFUA_5G07500)"/>
    <property type="match status" value="1"/>
</dbReference>
<keyword evidence="3" id="KW-1185">Reference proteome</keyword>
<accession>A0A409VTV3</accession>
<reference evidence="2 3" key="1">
    <citation type="journal article" date="2018" name="Evol. Lett.">
        <title>Horizontal gene cluster transfer increased hallucinogenic mushroom diversity.</title>
        <authorList>
            <person name="Reynolds H.T."/>
            <person name="Vijayakumar V."/>
            <person name="Gluck-Thaler E."/>
            <person name="Korotkin H.B."/>
            <person name="Matheny P.B."/>
            <person name="Slot J.C."/>
        </authorList>
    </citation>
    <scope>NUCLEOTIDE SEQUENCE [LARGE SCALE GENOMIC DNA]</scope>
    <source>
        <strain evidence="2 3">2629</strain>
    </source>
</reference>
<dbReference type="AlphaFoldDB" id="A0A409VTV3"/>
<dbReference type="InterPro" id="IPR001466">
    <property type="entry name" value="Beta-lactam-related"/>
</dbReference>
<dbReference type="PANTHER" id="PTHR43283">
    <property type="entry name" value="BETA-LACTAMASE-RELATED"/>
    <property type="match status" value="1"/>
</dbReference>
<dbReference type="Gene3D" id="3.40.710.10">
    <property type="entry name" value="DD-peptidase/beta-lactamase superfamily"/>
    <property type="match status" value="1"/>
</dbReference>
<proteinExistence type="predicted"/>
<dbReference type="InterPro" id="IPR012338">
    <property type="entry name" value="Beta-lactam/transpept-like"/>
</dbReference>
<evidence type="ECO:0000259" key="1">
    <source>
        <dbReference type="Pfam" id="PF00144"/>
    </source>
</evidence>
<dbReference type="EMBL" id="NHTK01005978">
    <property type="protein sequence ID" value="PPQ69677.1"/>
    <property type="molecule type" value="Genomic_DNA"/>
</dbReference>
<dbReference type="Proteomes" id="UP000284842">
    <property type="component" value="Unassembled WGS sequence"/>
</dbReference>
<organism evidence="2 3">
    <name type="scientific">Panaeolus cyanescens</name>
    <dbReference type="NCBI Taxonomy" id="181874"/>
    <lineage>
        <taxon>Eukaryota</taxon>
        <taxon>Fungi</taxon>
        <taxon>Dikarya</taxon>
        <taxon>Basidiomycota</taxon>
        <taxon>Agaricomycotina</taxon>
        <taxon>Agaricomycetes</taxon>
        <taxon>Agaricomycetidae</taxon>
        <taxon>Agaricales</taxon>
        <taxon>Agaricineae</taxon>
        <taxon>Galeropsidaceae</taxon>
        <taxon>Panaeolus</taxon>
    </lineage>
</organism>
<gene>
    <name evidence="2" type="ORF">CVT24_001210</name>
</gene>
<dbReference type="SUPFAM" id="SSF56601">
    <property type="entry name" value="beta-lactamase/transpeptidase-like"/>
    <property type="match status" value="1"/>
</dbReference>
<dbReference type="OrthoDB" id="428260at2759"/>
<protein>
    <recommendedName>
        <fullName evidence="1">Beta-lactamase-related domain-containing protein</fullName>
    </recommendedName>
</protein>
<dbReference type="InParanoid" id="A0A409VTV3"/>